<protein>
    <recommendedName>
        <fullName evidence="1">Hedgehog/Intein (Hint) domain-containing protein</fullName>
    </recommendedName>
</protein>
<dbReference type="SUPFAM" id="SSF51120">
    <property type="entry name" value="beta-Roll"/>
    <property type="match status" value="1"/>
</dbReference>
<comment type="caution">
    <text evidence="2">The sequence shown here is derived from an EMBL/GenBank/DDBJ whole genome shotgun (WGS) entry which is preliminary data.</text>
</comment>
<dbReference type="InterPro" id="IPR001343">
    <property type="entry name" value="Hemolysn_Ca-bd"/>
</dbReference>
<dbReference type="Pfam" id="PF00353">
    <property type="entry name" value="HemolysinCabind"/>
    <property type="match status" value="1"/>
</dbReference>
<dbReference type="SUPFAM" id="SSF51294">
    <property type="entry name" value="Hedgehog/intein (Hint) domain"/>
    <property type="match status" value="1"/>
</dbReference>
<proteinExistence type="predicted"/>
<dbReference type="InterPro" id="IPR028992">
    <property type="entry name" value="Hedgehog/Intein_dom"/>
</dbReference>
<gene>
    <name evidence="2" type="ORF">DT23_17985</name>
</gene>
<sequence length="500" mass="52353">MASYEVIGYFGGDFLVEGGGNVLYVGSRAMLDPDWDASSDARTFTFSDDDTALNGDTNSAEVGDDGDQAVIVKDAQGNVIASGQVYSEAYFTFSAPDGTTIYADVLEIGGTVVGVVASAPIQPGVTYSVASIVQTSSPNTAEYSNIVDADYDPDDADSIQGGQYADSLQGGALNDTIDGGSGDDQITTGAGADTLVFSDGDGADSVSDFDMSDDGAGHTVDQFDVSGLTDGNGNPINAWDVTVSKDGGGNAVLSFPNGESIVLKGVSPAQVSTAPQLNAMGIPCFVAGTLIATPAGPRAVETLRCGDLVCTRDGPPMPVLWAGARSLSYDDFLREPRMRPIEFCTQALGNYAPLRLSAQHCVWLPDGSGGALGRAAHMAACRWGGARVMRGVRAVHYSHILLARHALVQAQGAWVESFWPGLFALRALTSAARWELLRVKPELASILYADQAPEVCYGPRVRAVLPKVNIDRDACKDWSRLARDAVQSDDLSGNFCTSSG</sequence>
<dbReference type="EMBL" id="AUNB01000055">
    <property type="protein sequence ID" value="KEO54990.1"/>
    <property type="molecule type" value="Genomic_DNA"/>
</dbReference>
<dbReference type="GO" id="GO:0005509">
    <property type="term" value="F:calcium ion binding"/>
    <property type="evidence" value="ECO:0007669"/>
    <property type="project" value="InterPro"/>
</dbReference>
<accession>A0A074JGF8</accession>
<evidence type="ECO:0000313" key="2">
    <source>
        <dbReference type="EMBL" id="KEO54990.1"/>
    </source>
</evidence>
<dbReference type="Pfam" id="PF13403">
    <property type="entry name" value="Hint_2"/>
    <property type="match status" value="1"/>
</dbReference>
<name>A0A074JGF8_9RHOB</name>
<evidence type="ECO:0000259" key="1">
    <source>
        <dbReference type="Pfam" id="PF13403"/>
    </source>
</evidence>
<evidence type="ECO:0000313" key="3">
    <source>
        <dbReference type="Proteomes" id="UP000027471"/>
    </source>
</evidence>
<organism evidence="2 3">
    <name type="scientific">Thioclava indica</name>
    <dbReference type="NCBI Taxonomy" id="1353528"/>
    <lineage>
        <taxon>Bacteria</taxon>
        <taxon>Pseudomonadati</taxon>
        <taxon>Pseudomonadota</taxon>
        <taxon>Alphaproteobacteria</taxon>
        <taxon>Rhodobacterales</taxon>
        <taxon>Paracoccaceae</taxon>
        <taxon>Thioclava</taxon>
    </lineage>
</organism>
<keyword evidence="3" id="KW-1185">Reference proteome</keyword>
<dbReference type="AlphaFoldDB" id="A0A074JGF8"/>
<reference evidence="2 3" key="1">
    <citation type="journal article" date="2015" name="Antonie Van Leeuwenhoek">
        <title>Thioclava indica sp. nov., isolated from surface seawater of the Indian Ocean.</title>
        <authorList>
            <person name="Liu Y."/>
            <person name="Lai Q."/>
            <person name="Du J."/>
            <person name="Xu H."/>
            <person name="Jiang L."/>
            <person name="Shao Z."/>
        </authorList>
    </citation>
    <scope>NUCLEOTIDE SEQUENCE [LARGE SCALE GENOMIC DNA]</scope>
    <source>
        <strain evidence="2 3">DT23-4</strain>
    </source>
</reference>
<feature type="domain" description="Hedgehog/Intein (Hint)" evidence="1">
    <location>
        <begin position="283"/>
        <end position="421"/>
    </location>
</feature>
<dbReference type="STRING" id="1353528.DT23_17985"/>
<dbReference type="InterPro" id="IPR036844">
    <property type="entry name" value="Hint_dom_sf"/>
</dbReference>
<dbReference type="InterPro" id="IPR011049">
    <property type="entry name" value="Serralysin-like_metalloprot_C"/>
</dbReference>
<dbReference type="eggNOG" id="COG2931">
    <property type="taxonomic scope" value="Bacteria"/>
</dbReference>
<dbReference type="Gene3D" id="2.150.10.10">
    <property type="entry name" value="Serralysin-like metalloprotease, C-terminal"/>
    <property type="match status" value="1"/>
</dbReference>
<dbReference type="Proteomes" id="UP000027471">
    <property type="component" value="Unassembled WGS sequence"/>
</dbReference>